<sequence>MDENKKIIRVLVAMCSIFFAITAYLTYLQIFQGKKLMQNVYNRRNSEIEENTLRGSIFDRNGVVLAYSEKSGESYERIYPYEALYSHVIGYNSKIYGKSLIEAAYNGYLLGLDNYSQVFGMVDRESRGNDIYLTLDHKLQELGGNLLKDKKGAIVAIDPKTGEVLALVSKPDFNANSKWLEENWVSIAESEEALLLPRATQGLYPPGSVYKVIISAGAIEKGLDKKTYEDKGKVVIDGYEIKNAGEKALGNIGIKEALAASSNVVYSQIGVELGSNQLKRLADRIGMNRDIEFDIPVNKSIFPYDTMGKNDMAAVAIGQGEMLFTPFHMAMLTAGIANGGDVMKPVLVKSVMSPEEKKIKDFKSNVMYKIMEAKTADIIKDMMYEAVENGTGANAKIEGISVAGKTGTAENHLSEKNKGGEHAWFIGFAPVEDPKIAVAVIVEHGGSGGGVSAPIAKRIISEYLQSIEKH</sequence>
<dbReference type="Pfam" id="PF00905">
    <property type="entry name" value="Transpeptidase"/>
    <property type="match status" value="1"/>
</dbReference>
<accession>A0A2K9E275</accession>
<evidence type="ECO:0000259" key="3">
    <source>
        <dbReference type="Pfam" id="PF21922"/>
    </source>
</evidence>
<evidence type="ECO:0000313" key="5">
    <source>
        <dbReference type="EMBL" id="PQQ66553.1"/>
    </source>
</evidence>
<dbReference type="GO" id="GO:0005886">
    <property type="term" value="C:plasma membrane"/>
    <property type="evidence" value="ECO:0007669"/>
    <property type="project" value="TreeGrafter"/>
</dbReference>
<dbReference type="AlphaFoldDB" id="A0A2K9E275"/>
<dbReference type="Gene3D" id="3.90.1310.10">
    <property type="entry name" value="Penicillin-binding protein 2a (Domain 2)"/>
    <property type="match status" value="1"/>
</dbReference>
<keyword evidence="1" id="KW-0472">Membrane</keyword>
<keyword evidence="1" id="KW-1133">Transmembrane helix</keyword>
<dbReference type="PANTHER" id="PTHR30627">
    <property type="entry name" value="PEPTIDOGLYCAN D,D-TRANSPEPTIDASE"/>
    <property type="match status" value="1"/>
</dbReference>
<dbReference type="SUPFAM" id="SSF56601">
    <property type="entry name" value="beta-lactamase/transpeptidase-like"/>
    <property type="match status" value="1"/>
</dbReference>
<dbReference type="OrthoDB" id="9766847at2"/>
<organism evidence="4 6">
    <name type="scientific">Acetivibrio saccincola</name>
    <dbReference type="NCBI Taxonomy" id="1677857"/>
    <lineage>
        <taxon>Bacteria</taxon>
        <taxon>Bacillati</taxon>
        <taxon>Bacillota</taxon>
        <taxon>Clostridia</taxon>
        <taxon>Eubacteriales</taxon>
        <taxon>Oscillospiraceae</taxon>
        <taxon>Acetivibrio</taxon>
    </lineage>
</organism>
<keyword evidence="6" id="KW-1185">Reference proteome</keyword>
<dbReference type="KEGG" id="hsc:HVS_02565"/>
<dbReference type="GO" id="GO:0016740">
    <property type="term" value="F:transferase activity"/>
    <property type="evidence" value="ECO:0007669"/>
    <property type="project" value="UniProtKB-KW"/>
</dbReference>
<evidence type="ECO:0000313" key="6">
    <source>
        <dbReference type="Proteomes" id="UP000233534"/>
    </source>
</evidence>
<dbReference type="Gene3D" id="3.40.710.10">
    <property type="entry name" value="DD-peptidase/beta-lactamase superfamily"/>
    <property type="match status" value="1"/>
</dbReference>
<feature type="transmembrane region" description="Helical" evidence="1">
    <location>
        <begin position="7"/>
        <end position="27"/>
    </location>
</feature>
<dbReference type="GO" id="GO:0008658">
    <property type="term" value="F:penicillin binding"/>
    <property type="evidence" value="ECO:0007669"/>
    <property type="project" value="InterPro"/>
</dbReference>
<feature type="domain" description="Penicillin-binding protein transpeptidase" evidence="2">
    <location>
        <begin position="152"/>
        <end position="460"/>
    </location>
</feature>
<proteinExistence type="predicted"/>
<dbReference type="PANTHER" id="PTHR30627:SF24">
    <property type="entry name" value="PENICILLIN-BINDING PROTEIN 4B"/>
    <property type="match status" value="1"/>
</dbReference>
<dbReference type="EMBL" id="NEMB01000003">
    <property type="protein sequence ID" value="PQQ66553.1"/>
    <property type="molecule type" value="Genomic_DNA"/>
</dbReference>
<dbReference type="Pfam" id="PF21922">
    <property type="entry name" value="PBP_dimer_2"/>
    <property type="match status" value="1"/>
</dbReference>
<evidence type="ECO:0000313" key="7">
    <source>
        <dbReference type="Proteomes" id="UP000239720"/>
    </source>
</evidence>
<dbReference type="InterPro" id="IPR050515">
    <property type="entry name" value="Beta-lactam/transpept"/>
</dbReference>
<evidence type="ECO:0000256" key="1">
    <source>
        <dbReference type="SAM" id="Phobius"/>
    </source>
</evidence>
<dbReference type="EMBL" id="CP025197">
    <property type="protein sequence ID" value="AUG56468.1"/>
    <property type="molecule type" value="Genomic_DNA"/>
</dbReference>
<dbReference type="Proteomes" id="UP000239720">
    <property type="component" value="Unassembled WGS sequence"/>
</dbReference>
<name>A0A2K9E275_9FIRM</name>
<evidence type="ECO:0000259" key="2">
    <source>
        <dbReference type="Pfam" id="PF00905"/>
    </source>
</evidence>
<protein>
    <submittedName>
        <fullName evidence="4">Penicillin-binding protein A</fullName>
    </submittedName>
    <submittedName>
        <fullName evidence="5">Peptidoglycan glycosyltransferase</fullName>
    </submittedName>
</protein>
<feature type="domain" description="Penicillin binding protein A dimerisation" evidence="3">
    <location>
        <begin position="54"/>
        <end position="117"/>
    </location>
</feature>
<reference evidence="4 6" key="1">
    <citation type="submission" date="2017-12" db="EMBL/GenBank/DDBJ databases">
        <title>Complete genome sequence of Herbivorax saccincola GGR1, a novel Cellulosome-producing hydrolytic bacterium in a thermophilic biogas plant, established by Illumina and Nanopore MinION sequencing.</title>
        <authorList>
            <person name="Pechtl A."/>
            <person name="Ruckert C."/>
            <person name="Koeck D.E."/>
            <person name="Maus I."/>
            <person name="Winkler A."/>
            <person name="Kalinowski J."/>
            <person name="Puhler A."/>
            <person name="Schwarz W.W."/>
            <person name="Zverlov V.V."/>
            <person name="Schluter A."/>
            <person name="Liebl W."/>
        </authorList>
    </citation>
    <scope>NUCLEOTIDE SEQUENCE [LARGE SCALE GENOMIC DNA]</scope>
    <source>
        <strain evidence="4">GGR1</strain>
        <strain evidence="6">SR1</strain>
    </source>
</reference>
<dbReference type="InterPro" id="IPR001460">
    <property type="entry name" value="PCN-bd_Tpept"/>
</dbReference>
<dbReference type="InterPro" id="IPR012338">
    <property type="entry name" value="Beta-lactam/transpept-like"/>
</dbReference>
<reference evidence="5 7" key="2">
    <citation type="journal article" date="2018" name="Syst. Appl. Microbiol.">
        <title>Characterization and high-quality draft genome sequence of Herbivorax saccincola A7, an anaerobic, alkaliphilic, thermophilic, cellulolytic, and xylanolytic bacterium.</title>
        <authorList>
            <person name="Aikawa S."/>
            <person name="Baramee S."/>
            <person name="Sermsathanaswadi J."/>
            <person name="Thianheng P."/>
            <person name="Tachaapaikoon C."/>
            <person name="Shikata A."/>
            <person name="Waeonukul R."/>
            <person name="Pason P."/>
            <person name="Ratanakhanokchai K."/>
            <person name="Kosugi A."/>
        </authorList>
    </citation>
    <scope>NUCLEOTIDE SEQUENCE [LARGE SCALE GENOMIC DNA]</scope>
    <source>
        <strain evidence="5 7">A7</strain>
    </source>
</reference>
<dbReference type="GO" id="GO:0071555">
    <property type="term" value="P:cell wall organization"/>
    <property type="evidence" value="ECO:0007669"/>
    <property type="project" value="TreeGrafter"/>
</dbReference>
<dbReference type="InterPro" id="IPR054120">
    <property type="entry name" value="PBPA_dimer"/>
</dbReference>
<dbReference type="RefSeq" id="WP_101298907.1">
    <property type="nucleotide sequence ID" value="NZ_JAAYER010000168.1"/>
</dbReference>
<keyword evidence="1" id="KW-0812">Transmembrane</keyword>
<dbReference type="Proteomes" id="UP000233534">
    <property type="component" value="Chromosome"/>
</dbReference>
<keyword evidence="5" id="KW-0808">Transferase</keyword>
<gene>
    <name evidence="4" type="primary">pbpA</name>
    <name evidence="5" type="ORF">B9R14_07150</name>
    <name evidence="4" type="ORF">HVS_02565</name>
</gene>
<evidence type="ECO:0000313" key="4">
    <source>
        <dbReference type="EMBL" id="AUG56468.1"/>
    </source>
</evidence>